<evidence type="ECO:0000256" key="5">
    <source>
        <dbReference type="ARBA" id="ARBA00023136"/>
    </source>
</evidence>
<dbReference type="GO" id="GO:0031966">
    <property type="term" value="C:mitochondrial membrane"/>
    <property type="evidence" value="ECO:0007669"/>
    <property type="project" value="UniProtKB-SubCell"/>
</dbReference>
<dbReference type="Proteomes" id="UP000792063">
    <property type="component" value="Unassembled WGS sequence"/>
</dbReference>
<keyword evidence="5 6" id="KW-0472">Membrane</keyword>
<evidence type="ECO:0000313" key="9">
    <source>
        <dbReference type="EMBL" id="KAG2527991.1"/>
    </source>
</evidence>
<dbReference type="EMBL" id="JPWV03000072">
    <property type="protein sequence ID" value="KAG2526479.1"/>
    <property type="molecule type" value="Genomic_DNA"/>
</dbReference>
<evidence type="ECO:0000313" key="11">
    <source>
        <dbReference type="EMBL" id="RLN81024.1"/>
    </source>
</evidence>
<dbReference type="PANTHER" id="PTHR12297:SF3">
    <property type="entry name" value="HIG1 DOMAIN FAMILY MEMBER 1A"/>
    <property type="match status" value="1"/>
</dbReference>
<reference evidence="8" key="3">
    <citation type="submission" date="2020-06" db="EMBL/GenBank/DDBJ databases">
        <authorList>
            <person name="Studholme D.J."/>
        </authorList>
    </citation>
    <scope>NUCLEOTIDE SEQUENCE</scope>
    <source>
        <strain evidence="8">NZFS 2646</strain>
        <strain evidence="9">NZFS 3630</strain>
    </source>
</reference>
<evidence type="ECO:0000256" key="4">
    <source>
        <dbReference type="ARBA" id="ARBA00023128"/>
    </source>
</evidence>
<proteinExistence type="predicted"/>
<sequence length="295" mass="32957">MTGERDAREKRVYAVGDFSWMEEERYGGKKSLLTRIKEDPIVPLGCAATTAVLLGGLVTFHRGQSKLGNLFMQARVVIQTATVLAVAGGALFAASKKEEKKRQSYEERMNITLDPNKCSSEQQLLNELAKLLSAKDVASRKMADVLRALTFYNTSTARGARIPQSLLTGLCTLLPQLKDKKEMALLKDEHQRIARIALCLLARLIDQFEIQKEHTARLLDSQEAADTQSVEMAESVLSSFLTTLEAAVVTPSGLLLPRQRATLRVYAQLCRVFGKREQLVSLELWQERVMHYASM</sequence>
<evidence type="ECO:0000256" key="2">
    <source>
        <dbReference type="ARBA" id="ARBA00022692"/>
    </source>
</evidence>
<reference evidence="8" key="1">
    <citation type="journal article" date="2015" name="Genom Data">
        <title>Genome sequences of six Phytophthora species associated with forests in New Zealand.</title>
        <authorList>
            <person name="Studholme D.J."/>
            <person name="McDougal R.L."/>
            <person name="Sambles C."/>
            <person name="Hansen E."/>
            <person name="Hardy G."/>
            <person name="Grant M."/>
            <person name="Ganley R.J."/>
            <person name="Williams N.M."/>
        </authorList>
    </citation>
    <scope>NUCLEOTIDE SEQUENCE</scope>
    <source>
        <strain evidence="8">NZFS 2646</strain>
        <strain evidence="9">NZFS 3630</strain>
    </source>
</reference>
<comment type="subcellular location">
    <subcellularLocation>
        <location evidence="1">Mitochondrion membrane</location>
    </subcellularLocation>
</comment>
<dbReference type="Proteomes" id="UP000785171">
    <property type="component" value="Unassembled WGS sequence"/>
</dbReference>
<dbReference type="PANTHER" id="PTHR12297">
    <property type="entry name" value="HYPOXIA-INDUCBILE GENE 1 HIG1 -RELATED"/>
    <property type="match status" value="1"/>
</dbReference>
<comment type="caution">
    <text evidence="10">The sequence shown here is derived from an EMBL/GenBank/DDBJ whole genome shotgun (WGS) entry which is preliminary data.</text>
</comment>
<evidence type="ECO:0000313" key="8">
    <source>
        <dbReference type="EMBL" id="KAG2526479.1"/>
    </source>
</evidence>
<dbReference type="InterPro" id="IPR007667">
    <property type="entry name" value="Hypoxia_induced_domain"/>
</dbReference>
<keyword evidence="2 6" id="KW-0812">Transmembrane</keyword>
<evidence type="ECO:0000259" key="7">
    <source>
        <dbReference type="PROSITE" id="PS51503"/>
    </source>
</evidence>
<feature type="transmembrane region" description="Helical" evidence="6">
    <location>
        <begin position="41"/>
        <end position="60"/>
    </location>
</feature>
<dbReference type="PROSITE" id="PS51503">
    <property type="entry name" value="HIG1"/>
    <property type="match status" value="1"/>
</dbReference>
<dbReference type="Proteomes" id="UP000285883">
    <property type="component" value="Unassembled WGS sequence"/>
</dbReference>
<gene>
    <name evidence="10" type="ORF">BBI17_004206</name>
    <name evidence="11" type="ORF">BBO99_00004090</name>
    <name evidence="8" type="ORF">JM16_002874</name>
    <name evidence="9" type="ORF">JM18_003433</name>
</gene>
<dbReference type="EMBL" id="MAYM02001572">
    <property type="protein sequence ID" value="RLN14629.1"/>
    <property type="molecule type" value="Genomic_DNA"/>
</dbReference>
<keyword evidence="12" id="KW-1185">Reference proteome</keyword>
<evidence type="ECO:0000256" key="6">
    <source>
        <dbReference type="SAM" id="Phobius"/>
    </source>
</evidence>
<evidence type="ECO:0000256" key="3">
    <source>
        <dbReference type="ARBA" id="ARBA00022989"/>
    </source>
</evidence>
<reference evidence="12 13" key="2">
    <citation type="submission" date="2018-07" db="EMBL/GenBank/DDBJ databases">
        <title>Genome sequencing of oomycete isolates from Chile give support for New Zealand origin for Phytophthora kernoviae and make available the first Nothophytophthora sp. genome.</title>
        <authorList>
            <person name="Studholme D.J."/>
            <person name="Sanfuentes E."/>
            <person name="Panda P."/>
            <person name="Hill R."/>
            <person name="Sambles C."/>
            <person name="Grant M."/>
            <person name="Williams N.M."/>
            <person name="Mcdougal R.L."/>
        </authorList>
    </citation>
    <scope>NUCLEOTIDE SEQUENCE [LARGE SCALE GENOMIC DNA]</scope>
    <source>
        <strain evidence="10">Chile2</strain>
        <strain evidence="11">Chile4</strain>
    </source>
</reference>
<name>A0A3R7K4I0_9STRA</name>
<protein>
    <recommendedName>
        <fullName evidence="7">HIG1 domain-containing protein</fullName>
    </recommendedName>
</protein>
<dbReference type="EMBL" id="MBDN02000091">
    <property type="protein sequence ID" value="RLN81024.1"/>
    <property type="molecule type" value="Genomic_DNA"/>
</dbReference>
<dbReference type="Proteomes" id="UP000285624">
    <property type="component" value="Unassembled WGS sequence"/>
</dbReference>
<keyword evidence="4" id="KW-0496">Mitochondrion</keyword>
<dbReference type="AlphaFoldDB" id="A0A3R7K4I0"/>
<evidence type="ECO:0000313" key="10">
    <source>
        <dbReference type="EMBL" id="RLN14629.1"/>
    </source>
</evidence>
<feature type="transmembrane region" description="Helical" evidence="6">
    <location>
        <begin position="72"/>
        <end position="94"/>
    </location>
</feature>
<evidence type="ECO:0000256" key="1">
    <source>
        <dbReference type="ARBA" id="ARBA00004325"/>
    </source>
</evidence>
<evidence type="ECO:0000313" key="12">
    <source>
        <dbReference type="Proteomes" id="UP000285624"/>
    </source>
</evidence>
<dbReference type="Gene3D" id="6.10.140.1320">
    <property type="match status" value="1"/>
</dbReference>
<accession>A0A3R7K4I0</accession>
<feature type="domain" description="HIG1" evidence="7">
    <location>
        <begin position="11"/>
        <end position="104"/>
    </location>
</feature>
<dbReference type="InterPro" id="IPR050355">
    <property type="entry name" value="RCF1"/>
</dbReference>
<dbReference type="EMBL" id="JPWU03000068">
    <property type="protein sequence ID" value="KAG2527991.1"/>
    <property type="molecule type" value="Genomic_DNA"/>
</dbReference>
<dbReference type="Pfam" id="PF04588">
    <property type="entry name" value="HIG_1_N"/>
    <property type="match status" value="1"/>
</dbReference>
<evidence type="ECO:0000313" key="13">
    <source>
        <dbReference type="Proteomes" id="UP000285883"/>
    </source>
</evidence>
<dbReference type="STRING" id="325452.A0A3R7K4I0"/>
<keyword evidence="3 6" id="KW-1133">Transmembrane helix</keyword>
<organism evidence="10 13">
    <name type="scientific">Phytophthora kernoviae</name>
    <dbReference type="NCBI Taxonomy" id="325452"/>
    <lineage>
        <taxon>Eukaryota</taxon>
        <taxon>Sar</taxon>
        <taxon>Stramenopiles</taxon>
        <taxon>Oomycota</taxon>
        <taxon>Peronosporomycetes</taxon>
        <taxon>Peronosporales</taxon>
        <taxon>Peronosporaceae</taxon>
        <taxon>Phytophthora</taxon>
    </lineage>
</organism>